<reference evidence="2" key="1">
    <citation type="submission" date="2024-03" db="EMBL/GenBank/DDBJ databases">
        <title>Chitinophaga horti sp. nov., isolated from garden soil.</title>
        <authorList>
            <person name="Lee D.S."/>
            <person name="Han D.M."/>
            <person name="Baek J.H."/>
            <person name="Choi D.G."/>
            <person name="Jeon J.H."/>
            <person name="Jeon C.O."/>
        </authorList>
    </citation>
    <scope>NUCLEOTIDE SEQUENCE [LARGE SCALE GENOMIC DNA]</scope>
    <source>
        <strain evidence="2">GPA1</strain>
    </source>
</reference>
<protein>
    <submittedName>
        <fullName evidence="1">Uncharacterized protein</fullName>
    </submittedName>
</protein>
<accession>A0ABZ2YQI3</accession>
<evidence type="ECO:0000313" key="2">
    <source>
        <dbReference type="Proteomes" id="UP001485459"/>
    </source>
</evidence>
<keyword evidence="2" id="KW-1185">Reference proteome</keyword>
<evidence type="ECO:0000313" key="1">
    <source>
        <dbReference type="EMBL" id="WZN41587.1"/>
    </source>
</evidence>
<gene>
    <name evidence="1" type="ORF">WJU16_00860</name>
</gene>
<name>A0ABZ2YQI3_9BACT</name>
<organism evidence="1 2">
    <name type="scientific">Chitinophaga pollutisoli</name>
    <dbReference type="NCBI Taxonomy" id="3133966"/>
    <lineage>
        <taxon>Bacteria</taxon>
        <taxon>Pseudomonadati</taxon>
        <taxon>Bacteroidota</taxon>
        <taxon>Chitinophagia</taxon>
        <taxon>Chitinophagales</taxon>
        <taxon>Chitinophagaceae</taxon>
        <taxon>Chitinophaga</taxon>
    </lineage>
</organism>
<dbReference type="RefSeq" id="WP_341836436.1">
    <property type="nucleotide sequence ID" value="NZ_CP149822.1"/>
</dbReference>
<sequence>MLNDVVQLVRPFDGSVFEATWRVVSLDIISDNILMITKEKILVYKKYHGDLDDWSRWGSRRERRKIAVEEWRVLESYCQDIRIVQNGLAAAAFAVRLEGALKHDFDTAATIIFLKEMIMEEGMK</sequence>
<dbReference type="EMBL" id="CP149822">
    <property type="protein sequence ID" value="WZN41587.1"/>
    <property type="molecule type" value="Genomic_DNA"/>
</dbReference>
<proteinExistence type="predicted"/>
<dbReference type="Proteomes" id="UP001485459">
    <property type="component" value="Chromosome"/>
</dbReference>